<dbReference type="Pfam" id="PF01906">
    <property type="entry name" value="YbjQ_1"/>
    <property type="match status" value="1"/>
</dbReference>
<evidence type="ECO:0000313" key="4">
    <source>
        <dbReference type="Proteomes" id="UP000308489"/>
    </source>
</evidence>
<gene>
    <name evidence="3" type="primary">ybjQ</name>
    <name evidence="3" type="ORF">NCTC503_02578</name>
</gene>
<dbReference type="RefSeq" id="WP_138211074.1">
    <property type="nucleotide sequence ID" value="NZ_CBCRUQ010000006.1"/>
</dbReference>
<dbReference type="InterPro" id="IPR035439">
    <property type="entry name" value="UPF0145_dom_sf"/>
</dbReference>
<evidence type="ECO:0000256" key="1">
    <source>
        <dbReference type="ARBA" id="ARBA00010751"/>
    </source>
</evidence>
<dbReference type="HAMAP" id="MF_00338">
    <property type="entry name" value="UPF0145"/>
    <property type="match status" value="1"/>
</dbReference>
<dbReference type="SUPFAM" id="SSF117782">
    <property type="entry name" value="YbjQ-like"/>
    <property type="match status" value="1"/>
</dbReference>
<keyword evidence="4" id="KW-1185">Reference proteome</keyword>
<dbReference type="PANTHER" id="PTHR34068:SF2">
    <property type="entry name" value="UPF0145 PROTEIN SCO3412"/>
    <property type="match status" value="1"/>
</dbReference>
<reference evidence="3 4" key="1">
    <citation type="submission" date="2019-05" db="EMBL/GenBank/DDBJ databases">
        <authorList>
            <consortium name="Pathogen Informatics"/>
        </authorList>
    </citation>
    <scope>NUCLEOTIDE SEQUENCE [LARGE SCALE GENOMIC DNA]</scope>
    <source>
        <strain evidence="3 4">NCTC503</strain>
    </source>
</reference>
<dbReference type="OrthoDB" id="9796448at2"/>
<protein>
    <recommendedName>
        <fullName evidence="2">UPF0145 protein NCTC503_02578</fullName>
    </recommendedName>
</protein>
<dbReference type="PANTHER" id="PTHR34068">
    <property type="entry name" value="UPF0145 PROTEIN YBJQ"/>
    <property type="match status" value="1"/>
</dbReference>
<dbReference type="Proteomes" id="UP000308489">
    <property type="component" value="Chromosome 1"/>
</dbReference>
<dbReference type="InterPro" id="IPR002765">
    <property type="entry name" value="UPF0145_YbjQ-like"/>
</dbReference>
<accession>A0A4U9RVF1</accession>
<name>A0A4U9RVF1_HATHI</name>
<comment type="similarity">
    <text evidence="1 2">Belongs to the UPF0145 family.</text>
</comment>
<dbReference type="Gene3D" id="3.30.110.70">
    <property type="entry name" value="Hypothetical protein apc22750. Chain B"/>
    <property type="match status" value="1"/>
</dbReference>
<sequence length="104" mass="11174">MLLVNTPDLKDRSYEIIGLCEGSTVYSKHFGKDLMAGLKNIVGGELKSYTEMLNDGKNKAKDSLVKEAMSMGADAVINVNYSITNLAQGTSLVILVTGTAVKFL</sequence>
<dbReference type="AlphaFoldDB" id="A0A4U9RVF1"/>
<evidence type="ECO:0000256" key="2">
    <source>
        <dbReference type="HAMAP-Rule" id="MF_00338"/>
    </source>
</evidence>
<proteinExistence type="inferred from homology"/>
<organism evidence="3 4">
    <name type="scientific">Hathewaya histolytica</name>
    <name type="common">Clostridium histolyticum</name>
    <dbReference type="NCBI Taxonomy" id="1498"/>
    <lineage>
        <taxon>Bacteria</taxon>
        <taxon>Bacillati</taxon>
        <taxon>Bacillota</taxon>
        <taxon>Clostridia</taxon>
        <taxon>Eubacteriales</taxon>
        <taxon>Clostridiaceae</taxon>
        <taxon>Hathewaya</taxon>
    </lineage>
</organism>
<dbReference type="EMBL" id="LR590481">
    <property type="protein sequence ID" value="VTQ95751.1"/>
    <property type="molecule type" value="Genomic_DNA"/>
</dbReference>
<evidence type="ECO:0000313" key="3">
    <source>
        <dbReference type="EMBL" id="VTQ95751.1"/>
    </source>
</evidence>
<dbReference type="KEGG" id="hhw:NCTC503_02578"/>